<reference evidence="2 3" key="1">
    <citation type="submission" date="2014-03" db="EMBL/GenBank/DDBJ databases">
        <title>Genome sequence of Clostridium litorale W6, DSM 5388.</title>
        <authorList>
            <person name="Poehlein A."/>
            <person name="Jagirdar A."/>
            <person name="Khonsari B."/>
            <person name="Chibani C.M."/>
            <person name="Gutierrez Gutierrez D.A."/>
            <person name="Davydova E."/>
            <person name="Alghaithi H.S."/>
            <person name="Nair K.P."/>
            <person name="Dhamotharan K."/>
            <person name="Chandran L."/>
            <person name="G W."/>
            <person name="Daniel R."/>
        </authorList>
    </citation>
    <scope>NUCLEOTIDE SEQUENCE [LARGE SCALE GENOMIC DNA]</scope>
    <source>
        <strain evidence="2 3">W6</strain>
    </source>
</reference>
<dbReference type="Pfam" id="PF01973">
    <property type="entry name" value="MptE-like"/>
    <property type="match status" value="1"/>
</dbReference>
<dbReference type="eggNOG" id="COG2604">
    <property type="taxonomic scope" value="Bacteria"/>
</dbReference>
<dbReference type="RefSeq" id="WP_038265892.1">
    <property type="nucleotide sequence ID" value="NZ_FSRH01000005.1"/>
</dbReference>
<dbReference type="STRING" id="1121324.CLIT_13c00840"/>
<evidence type="ECO:0000313" key="2">
    <source>
        <dbReference type="EMBL" id="KDR94762.1"/>
    </source>
</evidence>
<organism evidence="2 3">
    <name type="scientific">Peptoclostridium litorale DSM 5388</name>
    <dbReference type="NCBI Taxonomy" id="1121324"/>
    <lineage>
        <taxon>Bacteria</taxon>
        <taxon>Bacillati</taxon>
        <taxon>Bacillota</taxon>
        <taxon>Clostridia</taxon>
        <taxon>Peptostreptococcales</taxon>
        <taxon>Peptoclostridiaceae</taxon>
        <taxon>Peptoclostridium</taxon>
    </lineage>
</organism>
<dbReference type="InterPro" id="IPR002826">
    <property type="entry name" value="MptE-like"/>
</dbReference>
<dbReference type="Proteomes" id="UP000027946">
    <property type="component" value="Unassembled WGS sequence"/>
</dbReference>
<evidence type="ECO:0000259" key="1">
    <source>
        <dbReference type="Pfam" id="PF01973"/>
    </source>
</evidence>
<proteinExistence type="predicted"/>
<dbReference type="PANTHER" id="PTHR41786:SF1">
    <property type="entry name" value="6-HYDROXYMETHYLPTERIN DIPHOSPHOKINASE MPTE-LIKE DOMAIN-CONTAINING PROTEIN"/>
    <property type="match status" value="1"/>
</dbReference>
<evidence type="ECO:0000313" key="3">
    <source>
        <dbReference type="Proteomes" id="UP000027946"/>
    </source>
</evidence>
<name>A0A069RKK5_PEPLI</name>
<feature type="domain" description="6-hydroxymethylpterin diphosphokinase MptE-like" evidence="1">
    <location>
        <begin position="202"/>
        <end position="368"/>
    </location>
</feature>
<gene>
    <name evidence="2" type="ORF">CLIT_13c00840</name>
</gene>
<keyword evidence="3" id="KW-1185">Reference proteome</keyword>
<protein>
    <recommendedName>
        <fullName evidence="1">6-hydroxymethylpterin diphosphokinase MptE-like domain-containing protein</fullName>
    </recommendedName>
</protein>
<dbReference type="EMBL" id="JJMM01000013">
    <property type="protein sequence ID" value="KDR94762.1"/>
    <property type="molecule type" value="Genomic_DNA"/>
</dbReference>
<sequence>MDIFNKNLNILKKTSKALYDTIIKEKALYNVKLEPFSDEYNFLVEYENKKCYMHSIYDINNEMKNIFGDMDGKEEMVVLFGIGEGHALKYIKNNYSKVSNIIVIEPSLAIFKNFVGRHDLTDYVSGLSISFLVNKSPEFIGEELGKYISKDNIKIISHVTHRTLFGEYSYKMLKIAKDIVTMRLGNYNFARNMNRQLVINSLVNMDYGYVNADKIKELLKGKPLIVVAAGPSLNKNIHLLKDIKDKAIIIAAGTAMKILDSKGIKPHFRMAFDGHQNELKVFEGIDTEDVPLIYSNTLYYDIAPNYKGKKICMNIVSNHFSNYINKKLNIDYEAIESGPTIVIGAMDMGVVFGSSKIIFLGLDLAITENAMYASGAGGNREKEHNTHINKEDFVEEKDIYGNKVYTTKGFHMNRLGIEKVIKANKNVEFIDATEGGLKKKGTIVKPFEQVIEEDLKERYDFSNIENIIDVSDEERVVYRNEISLVIDGLLEEIKEIEKINEERIKRLKIINKYIEKRIKNNASLHELREMNVYEKQMMQIDLYKYLVEPSLSFKFAAIVDKFSYHGQDNIEKARCQAKKFLGISAEIIMFLELLEDGCKLKKEDRLYEFLKSN</sequence>
<accession>A0A069RKK5</accession>
<dbReference type="OrthoDB" id="5291305at2"/>
<comment type="caution">
    <text evidence="2">The sequence shown here is derived from an EMBL/GenBank/DDBJ whole genome shotgun (WGS) entry which is preliminary data.</text>
</comment>
<dbReference type="PANTHER" id="PTHR41786">
    <property type="entry name" value="MOTILITY ACCESSORY FACTOR MAF"/>
    <property type="match status" value="1"/>
</dbReference>
<dbReference type="AlphaFoldDB" id="A0A069RKK5"/>